<proteinExistence type="predicted"/>
<protein>
    <submittedName>
        <fullName evidence="1">ARM repeat superfamily protein isoform 1</fullName>
    </submittedName>
</protein>
<comment type="caution">
    <text evidence="1">The sequence shown here is derived from an EMBL/GenBank/DDBJ whole genome shotgun (WGS) entry which is preliminary data.</text>
</comment>
<keyword evidence="2" id="KW-1185">Reference proteome</keyword>
<gene>
    <name evidence="1" type="ORF">F3Y22_tig00110435pilonHSYRG00059</name>
</gene>
<name>A0A6A3APP3_HIBSY</name>
<accession>A0A6A3APP3</accession>
<dbReference type="EMBL" id="VEPZ02000985">
    <property type="protein sequence ID" value="KAE8704852.1"/>
    <property type="molecule type" value="Genomic_DNA"/>
</dbReference>
<dbReference type="OrthoDB" id="694638at2759"/>
<dbReference type="PANTHER" id="PTHR33526:SF4">
    <property type="entry name" value="OS07G0123800 PROTEIN"/>
    <property type="match status" value="1"/>
</dbReference>
<evidence type="ECO:0000313" key="2">
    <source>
        <dbReference type="Proteomes" id="UP000436088"/>
    </source>
</evidence>
<sequence length="148" mass="16282">MSKKGSKVSRYLKAPVKILIKARDLYIKSMTEYSNQIGYGSVIGCPTGQLNTLTRSRSVYSTRPRSSDDNWKELISAASTSSLGNNMVQLDNLKPQQARQSPKTGNHNVVIVGLMKSSLVSLKKMSSRSRLMFSQEAGAMLLQAQNVP</sequence>
<evidence type="ECO:0000313" key="1">
    <source>
        <dbReference type="EMBL" id="KAE8704852.1"/>
    </source>
</evidence>
<dbReference type="Proteomes" id="UP000436088">
    <property type="component" value="Unassembled WGS sequence"/>
</dbReference>
<dbReference type="PANTHER" id="PTHR33526">
    <property type="entry name" value="OS07G0123800 PROTEIN"/>
    <property type="match status" value="1"/>
</dbReference>
<reference evidence="1" key="1">
    <citation type="submission" date="2019-09" db="EMBL/GenBank/DDBJ databases">
        <title>Draft genome information of white flower Hibiscus syriacus.</title>
        <authorList>
            <person name="Kim Y.-M."/>
        </authorList>
    </citation>
    <scope>NUCLEOTIDE SEQUENCE [LARGE SCALE GENOMIC DNA]</scope>
    <source>
        <strain evidence="1">YM2019G1</strain>
    </source>
</reference>
<organism evidence="1 2">
    <name type="scientific">Hibiscus syriacus</name>
    <name type="common">Rose of Sharon</name>
    <dbReference type="NCBI Taxonomy" id="106335"/>
    <lineage>
        <taxon>Eukaryota</taxon>
        <taxon>Viridiplantae</taxon>
        <taxon>Streptophyta</taxon>
        <taxon>Embryophyta</taxon>
        <taxon>Tracheophyta</taxon>
        <taxon>Spermatophyta</taxon>
        <taxon>Magnoliopsida</taxon>
        <taxon>eudicotyledons</taxon>
        <taxon>Gunneridae</taxon>
        <taxon>Pentapetalae</taxon>
        <taxon>rosids</taxon>
        <taxon>malvids</taxon>
        <taxon>Malvales</taxon>
        <taxon>Malvaceae</taxon>
        <taxon>Malvoideae</taxon>
        <taxon>Hibiscus</taxon>
    </lineage>
</organism>
<dbReference type="AlphaFoldDB" id="A0A6A3APP3"/>